<evidence type="ECO:0000313" key="2">
    <source>
        <dbReference type="Proteomes" id="UP001164250"/>
    </source>
</evidence>
<sequence length="99" mass="11471">MHCSTRRMKLKSSTRVSLSPSNLVASAFTVNCLLRRWLGYHKSPPISRSSLSSHTLLHRRSTLFIRRRQSSQSYTTDLVFFLPRNYRLFPSHCLNLSSS</sequence>
<dbReference type="Proteomes" id="UP001164250">
    <property type="component" value="Chromosome 6"/>
</dbReference>
<keyword evidence="2" id="KW-1185">Reference proteome</keyword>
<accession>A0ACC1B7P8</accession>
<reference evidence="2" key="1">
    <citation type="journal article" date="2023" name="G3 (Bethesda)">
        <title>Genome assembly and association tests identify interacting loci associated with vigor, precocity, and sex in interspecific pistachio rootstocks.</title>
        <authorList>
            <person name="Palmer W."/>
            <person name="Jacygrad E."/>
            <person name="Sagayaradj S."/>
            <person name="Cavanaugh K."/>
            <person name="Han R."/>
            <person name="Bertier L."/>
            <person name="Beede B."/>
            <person name="Kafkas S."/>
            <person name="Golino D."/>
            <person name="Preece J."/>
            <person name="Michelmore R."/>
        </authorList>
    </citation>
    <scope>NUCLEOTIDE SEQUENCE [LARGE SCALE GENOMIC DNA]</scope>
</reference>
<comment type="caution">
    <text evidence="1">The sequence shown here is derived from an EMBL/GenBank/DDBJ whole genome shotgun (WGS) entry which is preliminary data.</text>
</comment>
<gene>
    <name evidence="1" type="ORF">Patl1_15412</name>
</gene>
<proteinExistence type="predicted"/>
<evidence type="ECO:0000313" key="1">
    <source>
        <dbReference type="EMBL" id="KAJ0094947.1"/>
    </source>
</evidence>
<organism evidence="1 2">
    <name type="scientific">Pistacia atlantica</name>
    <dbReference type="NCBI Taxonomy" id="434234"/>
    <lineage>
        <taxon>Eukaryota</taxon>
        <taxon>Viridiplantae</taxon>
        <taxon>Streptophyta</taxon>
        <taxon>Embryophyta</taxon>
        <taxon>Tracheophyta</taxon>
        <taxon>Spermatophyta</taxon>
        <taxon>Magnoliopsida</taxon>
        <taxon>eudicotyledons</taxon>
        <taxon>Gunneridae</taxon>
        <taxon>Pentapetalae</taxon>
        <taxon>rosids</taxon>
        <taxon>malvids</taxon>
        <taxon>Sapindales</taxon>
        <taxon>Anacardiaceae</taxon>
        <taxon>Pistacia</taxon>
    </lineage>
</organism>
<name>A0ACC1B7P8_9ROSI</name>
<protein>
    <submittedName>
        <fullName evidence="1">Uncharacterized protein</fullName>
    </submittedName>
</protein>
<dbReference type="EMBL" id="CM047902">
    <property type="protein sequence ID" value="KAJ0094947.1"/>
    <property type="molecule type" value="Genomic_DNA"/>
</dbReference>